<dbReference type="Proteomes" id="UP000557772">
    <property type="component" value="Unassembled WGS sequence"/>
</dbReference>
<reference evidence="1 2" key="1">
    <citation type="submission" date="2020-05" db="EMBL/GenBank/DDBJ databases">
        <title>Flexivirga sp. ID2601S isolated from air conditioner.</title>
        <authorList>
            <person name="Kim D.H."/>
        </authorList>
    </citation>
    <scope>NUCLEOTIDE SEQUENCE [LARGE SCALE GENOMIC DNA]</scope>
    <source>
        <strain evidence="1 2">ID2601S</strain>
    </source>
</reference>
<evidence type="ECO:0000313" key="1">
    <source>
        <dbReference type="EMBL" id="NNG40366.1"/>
    </source>
</evidence>
<protein>
    <submittedName>
        <fullName evidence="1">DUF4439 domain-containing protein</fullName>
    </submittedName>
</protein>
<dbReference type="PROSITE" id="PS51257">
    <property type="entry name" value="PROKAR_LIPOPROTEIN"/>
    <property type="match status" value="1"/>
</dbReference>
<organism evidence="1 2">
    <name type="scientific">Flexivirga aerilata</name>
    <dbReference type="NCBI Taxonomy" id="1656889"/>
    <lineage>
        <taxon>Bacteria</taxon>
        <taxon>Bacillati</taxon>
        <taxon>Actinomycetota</taxon>
        <taxon>Actinomycetes</taxon>
        <taxon>Micrococcales</taxon>
        <taxon>Dermacoccaceae</taxon>
        <taxon>Flexivirga</taxon>
    </lineage>
</organism>
<dbReference type="Gene3D" id="1.20.1260.10">
    <property type="match status" value="1"/>
</dbReference>
<proteinExistence type="predicted"/>
<dbReference type="InterPro" id="IPR012347">
    <property type="entry name" value="Ferritin-like"/>
</dbReference>
<sequence length="299" mass="30276">MPDRGDGAMLRRRALLTGAAGASLLTITGCGIRLERDAPHIPGLKTAGPPADQAALQGLLDRASAARAAATADKSAWGPRLSAIHGQQATRLTEVMATQGMTARTGSAAPAGTGLLATEQAGAAALASVASVTASNLPMAVAVVVSQAAACRVLGKPAQFAGRVLPEQKVLLGVLPSLRTATYGFEVLAAKTPVKDRKDAAAALKIIAATRAAWEAAAGTAAPVEPPGYALPVQPTTPDNRRALARRLLTDVASAAASQVTDVRGRAPQLGGLAQVWSDAVGLAWQWGVAPTAFPRLSS</sequence>
<name>A0A849ALG7_9MICO</name>
<comment type="caution">
    <text evidence="1">The sequence shown here is derived from an EMBL/GenBank/DDBJ whole genome shotgun (WGS) entry which is preliminary data.</text>
</comment>
<dbReference type="EMBL" id="JABENB010000002">
    <property type="protein sequence ID" value="NNG40366.1"/>
    <property type="molecule type" value="Genomic_DNA"/>
</dbReference>
<dbReference type="RefSeq" id="WP_171156559.1">
    <property type="nucleotide sequence ID" value="NZ_JABENB010000002.1"/>
</dbReference>
<evidence type="ECO:0000313" key="2">
    <source>
        <dbReference type="Proteomes" id="UP000557772"/>
    </source>
</evidence>
<accession>A0A849ALG7</accession>
<dbReference type="AlphaFoldDB" id="A0A849ALG7"/>
<keyword evidence="2" id="KW-1185">Reference proteome</keyword>
<gene>
    <name evidence="1" type="ORF">HJ588_13935</name>
</gene>